<dbReference type="OrthoDB" id="5422061at2759"/>
<feature type="region of interest" description="Disordered" evidence="1">
    <location>
        <begin position="146"/>
        <end position="334"/>
    </location>
</feature>
<dbReference type="KEGG" id="ela:UCREL1_11706"/>
<evidence type="ECO:0000313" key="3">
    <source>
        <dbReference type="Proteomes" id="UP000012174"/>
    </source>
</evidence>
<feature type="compositionally biased region" description="Basic residues" evidence="1">
    <location>
        <begin position="9"/>
        <end position="24"/>
    </location>
</feature>
<proteinExistence type="predicted"/>
<dbReference type="eggNOG" id="ENOG502RS6G">
    <property type="taxonomic scope" value="Eukaryota"/>
</dbReference>
<dbReference type="EMBL" id="KB707642">
    <property type="protein sequence ID" value="EMR61375.1"/>
    <property type="molecule type" value="Genomic_DNA"/>
</dbReference>
<feature type="compositionally biased region" description="Acidic residues" evidence="1">
    <location>
        <begin position="316"/>
        <end position="328"/>
    </location>
</feature>
<feature type="region of interest" description="Disordered" evidence="1">
    <location>
        <begin position="1"/>
        <end position="24"/>
    </location>
</feature>
<accession>M7T410</accession>
<protein>
    <submittedName>
        <fullName evidence="2">Uncharacterized protein</fullName>
    </submittedName>
</protein>
<reference evidence="3" key="1">
    <citation type="journal article" date="2013" name="Genome Announc.">
        <title>Draft genome sequence of the grapevine dieback fungus Eutypa lata UCR-EL1.</title>
        <authorList>
            <person name="Blanco-Ulate B."/>
            <person name="Rolshausen P.E."/>
            <person name="Cantu D."/>
        </authorList>
    </citation>
    <scope>NUCLEOTIDE SEQUENCE [LARGE SCALE GENOMIC DNA]</scope>
    <source>
        <strain evidence="3">UCR-EL1</strain>
    </source>
</reference>
<evidence type="ECO:0000256" key="1">
    <source>
        <dbReference type="SAM" id="MobiDB-lite"/>
    </source>
</evidence>
<feature type="compositionally biased region" description="Acidic residues" evidence="1">
    <location>
        <begin position="263"/>
        <end position="282"/>
    </location>
</feature>
<keyword evidence="3" id="KW-1185">Reference proteome</keyword>
<dbReference type="HOGENOM" id="CLU_831640_0_0_1"/>
<organism evidence="2 3">
    <name type="scientific">Eutypa lata (strain UCR-EL1)</name>
    <name type="common">Grapevine dieback disease fungus</name>
    <name type="synonym">Eutypa armeniacae</name>
    <dbReference type="NCBI Taxonomy" id="1287681"/>
    <lineage>
        <taxon>Eukaryota</taxon>
        <taxon>Fungi</taxon>
        <taxon>Dikarya</taxon>
        <taxon>Ascomycota</taxon>
        <taxon>Pezizomycotina</taxon>
        <taxon>Sordariomycetes</taxon>
        <taxon>Xylariomycetidae</taxon>
        <taxon>Xylariales</taxon>
        <taxon>Diatrypaceae</taxon>
        <taxon>Eutypa</taxon>
    </lineage>
</organism>
<evidence type="ECO:0000313" key="2">
    <source>
        <dbReference type="EMBL" id="EMR61375.1"/>
    </source>
</evidence>
<name>M7T410_EUTLA</name>
<gene>
    <name evidence="2" type="ORF">UCREL1_11706</name>
</gene>
<dbReference type="AlphaFoldDB" id="M7T410"/>
<sequence length="334" mass="37694">MPRVPFGVPHKKKGPKPFPGTRRKRCDLRVPPCEVIRRPTIHYPKKRKTQVLEWMLRNRIPEQRTCDSDSYHPLRNRSGEAPISYEELRDRRDVWDSGGVVYRTPTYQDAGKFWRITPGTIVSWWLKKEKYLPAAEIEKLKTRHSLTGRSYDPMPGIPAHPPRPPLNGAPGSQSKPIELDRESSVTNHPATSAEQTIESIEADQPMDEEDEEDDDDDEDENENDDNNEIQAELDGLADNAGGEVGTEADRLVGNVGDGTAGVEENEQDDEEDEDATEDDEDFEHINGEGALLDGDVQNTGDFDDIENSEEFRDLQEDLEDALGEDDPDIIPQVP</sequence>
<feature type="compositionally biased region" description="Pro residues" evidence="1">
    <location>
        <begin position="155"/>
        <end position="167"/>
    </location>
</feature>
<feature type="compositionally biased region" description="Polar residues" evidence="1">
    <location>
        <begin position="184"/>
        <end position="198"/>
    </location>
</feature>
<feature type="compositionally biased region" description="Acidic residues" evidence="1">
    <location>
        <begin position="200"/>
        <end position="227"/>
    </location>
</feature>
<dbReference type="Proteomes" id="UP000012174">
    <property type="component" value="Unassembled WGS sequence"/>
</dbReference>